<protein>
    <submittedName>
        <fullName evidence="2">Uncharacterized protein</fullName>
    </submittedName>
</protein>
<feature type="region of interest" description="Disordered" evidence="1">
    <location>
        <begin position="114"/>
        <end position="155"/>
    </location>
</feature>
<feature type="region of interest" description="Disordered" evidence="1">
    <location>
        <begin position="1"/>
        <end position="34"/>
    </location>
</feature>
<feature type="region of interest" description="Disordered" evidence="1">
    <location>
        <begin position="207"/>
        <end position="241"/>
    </location>
</feature>
<gene>
    <name evidence="2" type="ORF">AAG570_005229</name>
</gene>
<dbReference type="EMBL" id="JBFDAA010000017">
    <property type="protein sequence ID" value="KAL1116757.1"/>
    <property type="molecule type" value="Genomic_DNA"/>
</dbReference>
<organism evidence="2 3">
    <name type="scientific">Ranatra chinensis</name>
    <dbReference type="NCBI Taxonomy" id="642074"/>
    <lineage>
        <taxon>Eukaryota</taxon>
        <taxon>Metazoa</taxon>
        <taxon>Ecdysozoa</taxon>
        <taxon>Arthropoda</taxon>
        <taxon>Hexapoda</taxon>
        <taxon>Insecta</taxon>
        <taxon>Pterygota</taxon>
        <taxon>Neoptera</taxon>
        <taxon>Paraneoptera</taxon>
        <taxon>Hemiptera</taxon>
        <taxon>Heteroptera</taxon>
        <taxon>Panheteroptera</taxon>
        <taxon>Nepomorpha</taxon>
        <taxon>Nepidae</taxon>
        <taxon>Ranatrinae</taxon>
        <taxon>Ranatra</taxon>
    </lineage>
</organism>
<evidence type="ECO:0000313" key="3">
    <source>
        <dbReference type="Proteomes" id="UP001558652"/>
    </source>
</evidence>
<reference evidence="2 3" key="1">
    <citation type="submission" date="2024-07" db="EMBL/GenBank/DDBJ databases">
        <title>Chromosome-level genome assembly of the water stick insect Ranatra chinensis (Heteroptera: Nepidae).</title>
        <authorList>
            <person name="Liu X."/>
        </authorList>
    </citation>
    <scope>NUCLEOTIDE SEQUENCE [LARGE SCALE GENOMIC DNA]</scope>
    <source>
        <strain evidence="2">Cailab_2021Rc</strain>
        <tissue evidence="2">Muscle</tissue>
    </source>
</reference>
<dbReference type="Proteomes" id="UP001558652">
    <property type="component" value="Unassembled WGS sequence"/>
</dbReference>
<evidence type="ECO:0000256" key="1">
    <source>
        <dbReference type="SAM" id="MobiDB-lite"/>
    </source>
</evidence>
<dbReference type="AlphaFoldDB" id="A0ABD0Y0R2"/>
<keyword evidence="3" id="KW-1185">Reference proteome</keyword>
<accession>A0ABD0Y0R2</accession>
<proteinExistence type="predicted"/>
<feature type="compositionally biased region" description="Pro residues" evidence="1">
    <location>
        <begin position="217"/>
        <end position="226"/>
    </location>
</feature>
<evidence type="ECO:0000313" key="2">
    <source>
        <dbReference type="EMBL" id="KAL1116757.1"/>
    </source>
</evidence>
<sequence length="297" mass="33261">MFTEDSLVTEGVEIRFGPTNSTTRERDDRSGPGNASILTVRIHQLKCYPQAGMSTSSRDRKWWDLQRVFPFAFWKSNEEVDNCPEEEDAVAEECRERELTPTKYRKPPVPDIRFSFLEGEEPKRQEDEDEESESYASTLDTAGVPHEESEEEQGATNAALMSTLTLTFSVKEENLYEIVAERPQLGEATATYSSPREAAVASLAPVYSSVDKQKRSPLPPPLPSPDWDPEPVDVPGQGALTPAVWKKRTRLDKAWTTVKKWWNNGAVLQPPQSTPTSPVASTLALWPLHQVGSTRLS</sequence>
<name>A0ABD0Y0R2_9HEMI</name>
<comment type="caution">
    <text evidence="2">The sequence shown here is derived from an EMBL/GenBank/DDBJ whole genome shotgun (WGS) entry which is preliminary data.</text>
</comment>